<evidence type="ECO:0000313" key="2">
    <source>
        <dbReference type="Proteomes" id="UP000309997"/>
    </source>
</evidence>
<comment type="caution">
    <text evidence="1">The sequence shown here is derived from an EMBL/GenBank/DDBJ whole genome shotgun (WGS) entry which is preliminary data.</text>
</comment>
<proteinExistence type="predicted"/>
<dbReference type="EMBL" id="RCHU02000009">
    <property type="protein sequence ID" value="KAL3581035.1"/>
    <property type="molecule type" value="Genomic_DNA"/>
</dbReference>
<name>A0ACC4BRK9_POPAL</name>
<reference evidence="1 2" key="1">
    <citation type="journal article" date="2024" name="Plant Biotechnol. J.">
        <title>Genome and CRISPR/Cas9 system of a widespread forest tree (Populus alba) in the world.</title>
        <authorList>
            <person name="Liu Y.J."/>
            <person name="Jiang P.F."/>
            <person name="Han X.M."/>
            <person name="Li X.Y."/>
            <person name="Wang H.M."/>
            <person name="Wang Y.J."/>
            <person name="Wang X.X."/>
            <person name="Zeng Q.Y."/>
        </authorList>
    </citation>
    <scope>NUCLEOTIDE SEQUENCE [LARGE SCALE GENOMIC DNA]</scope>
    <source>
        <strain evidence="2">cv. PAL-ZL1</strain>
    </source>
</reference>
<dbReference type="Proteomes" id="UP000309997">
    <property type="component" value="Unassembled WGS sequence"/>
</dbReference>
<gene>
    <name evidence="1" type="ORF">D5086_018870</name>
</gene>
<organism evidence="1 2">
    <name type="scientific">Populus alba</name>
    <name type="common">White poplar</name>
    <dbReference type="NCBI Taxonomy" id="43335"/>
    <lineage>
        <taxon>Eukaryota</taxon>
        <taxon>Viridiplantae</taxon>
        <taxon>Streptophyta</taxon>
        <taxon>Embryophyta</taxon>
        <taxon>Tracheophyta</taxon>
        <taxon>Spermatophyta</taxon>
        <taxon>Magnoliopsida</taxon>
        <taxon>eudicotyledons</taxon>
        <taxon>Gunneridae</taxon>
        <taxon>Pentapetalae</taxon>
        <taxon>rosids</taxon>
        <taxon>fabids</taxon>
        <taxon>Malpighiales</taxon>
        <taxon>Salicaceae</taxon>
        <taxon>Saliceae</taxon>
        <taxon>Populus</taxon>
    </lineage>
</organism>
<evidence type="ECO:0000313" key="1">
    <source>
        <dbReference type="EMBL" id="KAL3581035.1"/>
    </source>
</evidence>
<accession>A0ACC4BRK9</accession>
<protein>
    <submittedName>
        <fullName evidence="1">Uncharacterized protein</fullName>
    </submittedName>
</protein>
<keyword evidence="2" id="KW-1185">Reference proteome</keyword>
<sequence>MSIPAFRIFEEMVACHLVPCLYRWNWLLYILCEEKKLHEAYRVCDVMFERGFLPGDPMVFVEVIVSYSSACSLGVHQQVWDLKVTCLMTRWVVLLFVNWSWPIIFNARFVYVICYSSPSEVSWHPLMSAAANTKCGCLPWCELEKGLALGGFLCNMPFQFLISILSGELLTENSIL</sequence>